<evidence type="ECO:0000313" key="2">
    <source>
        <dbReference type="Proteomes" id="UP000288805"/>
    </source>
</evidence>
<gene>
    <name evidence="1" type="ORF">CK203_031378</name>
</gene>
<accession>A0A438I8Z5</accession>
<proteinExistence type="predicted"/>
<reference evidence="1 2" key="1">
    <citation type="journal article" date="2018" name="PLoS Genet.">
        <title>Population sequencing reveals clonal diversity and ancestral inbreeding in the grapevine cultivar Chardonnay.</title>
        <authorList>
            <person name="Roach M.J."/>
            <person name="Johnson D.L."/>
            <person name="Bohlmann J."/>
            <person name="van Vuuren H.J."/>
            <person name="Jones S.J."/>
            <person name="Pretorius I.S."/>
            <person name="Schmidt S.A."/>
            <person name="Borneman A.R."/>
        </authorList>
    </citation>
    <scope>NUCLEOTIDE SEQUENCE [LARGE SCALE GENOMIC DNA]</scope>
    <source>
        <strain evidence="2">cv. Chardonnay</strain>
        <tissue evidence="1">Leaf</tissue>
    </source>
</reference>
<protein>
    <submittedName>
        <fullName evidence="1">Uncharacterized protein</fullName>
    </submittedName>
</protein>
<comment type="caution">
    <text evidence="1">The sequence shown here is derived from an EMBL/GenBank/DDBJ whole genome shotgun (WGS) entry which is preliminary data.</text>
</comment>
<evidence type="ECO:0000313" key="1">
    <source>
        <dbReference type="EMBL" id="RVW93127.1"/>
    </source>
</evidence>
<organism evidence="1 2">
    <name type="scientific">Vitis vinifera</name>
    <name type="common">Grape</name>
    <dbReference type="NCBI Taxonomy" id="29760"/>
    <lineage>
        <taxon>Eukaryota</taxon>
        <taxon>Viridiplantae</taxon>
        <taxon>Streptophyta</taxon>
        <taxon>Embryophyta</taxon>
        <taxon>Tracheophyta</taxon>
        <taxon>Spermatophyta</taxon>
        <taxon>Magnoliopsida</taxon>
        <taxon>eudicotyledons</taxon>
        <taxon>Gunneridae</taxon>
        <taxon>Pentapetalae</taxon>
        <taxon>rosids</taxon>
        <taxon>Vitales</taxon>
        <taxon>Vitaceae</taxon>
        <taxon>Viteae</taxon>
        <taxon>Vitis</taxon>
    </lineage>
</organism>
<dbReference type="Proteomes" id="UP000288805">
    <property type="component" value="Unassembled WGS sequence"/>
</dbReference>
<name>A0A438I8Z5_VITVI</name>
<dbReference type="EMBL" id="QGNW01000131">
    <property type="protein sequence ID" value="RVW93127.1"/>
    <property type="molecule type" value="Genomic_DNA"/>
</dbReference>
<sequence length="112" mass="12400">MLGILGLGDSGSFPAPMPASPARWSARLGHGDQKRFCSIVHELRRSTSSFSVFLYGTTLIRLLPHAYDLYRAQNYAQALMQRFGGGCIISKRFRESEAAYEMIPVVTGEIAM</sequence>
<dbReference type="AlphaFoldDB" id="A0A438I8Z5"/>